<dbReference type="PANTHER" id="PTHR46129">
    <property type="entry name" value="SYNAPTOTAGMIN 14, ISOFORM D"/>
    <property type="match status" value="1"/>
</dbReference>
<evidence type="ECO:0000313" key="4">
    <source>
        <dbReference type="Proteomes" id="UP000261540"/>
    </source>
</evidence>
<dbReference type="GO" id="GO:0005543">
    <property type="term" value="F:phospholipid binding"/>
    <property type="evidence" value="ECO:0007669"/>
    <property type="project" value="TreeGrafter"/>
</dbReference>
<dbReference type="InterPro" id="IPR000008">
    <property type="entry name" value="C2_dom"/>
</dbReference>
<dbReference type="Proteomes" id="UP000261540">
    <property type="component" value="Unplaced"/>
</dbReference>
<dbReference type="Pfam" id="PF00168">
    <property type="entry name" value="C2"/>
    <property type="match status" value="1"/>
</dbReference>
<accession>A0A3B3Q3U2</accession>
<dbReference type="Ensembl" id="ENSPKIT00000025174.1">
    <property type="protein sequence ID" value="ENSPKIP00000001257.1"/>
    <property type="gene ID" value="ENSPKIG00000019616.1"/>
</dbReference>
<organism evidence="3 4">
    <name type="scientific">Paramormyrops kingsleyae</name>
    <dbReference type="NCBI Taxonomy" id="1676925"/>
    <lineage>
        <taxon>Eukaryota</taxon>
        <taxon>Metazoa</taxon>
        <taxon>Chordata</taxon>
        <taxon>Craniata</taxon>
        <taxon>Vertebrata</taxon>
        <taxon>Euteleostomi</taxon>
        <taxon>Actinopterygii</taxon>
        <taxon>Neopterygii</taxon>
        <taxon>Teleostei</taxon>
        <taxon>Osteoglossocephala</taxon>
        <taxon>Osteoglossomorpha</taxon>
        <taxon>Osteoglossiformes</taxon>
        <taxon>Mormyridae</taxon>
        <taxon>Paramormyrops</taxon>
    </lineage>
</organism>
<dbReference type="STRING" id="1676925.ENSPKIP00000001257"/>
<evidence type="ECO:0000313" key="3">
    <source>
        <dbReference type="Ensembl" id="ENSPKIP00000001257.1"/>
    </source>
</evidence>
<dbReference type="SUPFAM" id="SSF49562">
    <property type="entry name" value="C2 domain (Calcium/lipid-binding domain, CaLB)"/>
    <property type="match status" value="1"/>
</dbReference>
<dbReference type="GeneTree" id="ENSGT00940000159673"/>
<proteinExistence type="inferred from homology"/>
<dbReference type="Gene3D" id="2.60.40.150">
    <property type="entry name" value="C2 domain"/>
    <property type="match status" value="1"/>
</dbReference>
<protein>
    <submittedName>
        <fullName evidence="3">Synaptotagmin XVI</fullName>
    </submittedName>
</protein>
<evidence type="ECO:0000256" key="1">
    <source>
        <dbReference type="ARBA" id="ARBA00006996"/>
    </source>
</evidence>
<reference evidence="3" key="1">
    <citation type="submission" date="2025-08" db="UniProtKB">
        <authorList>
            <consortium name="Ensembl"/>
        </authorList>
    </citation>
    <scope>IDENTIFICATION</scope>
</reference>
<dbReference type="PANTHER" id="PTHR46129:SF4">
    <property type="entry name" value="SYNAPTOTAGMIN-16"/>
    <property type="match status" value="1"/>
</dbReference>
<dbReference type="InterPro" id="IPR043541">
    <property type="entry name" value="SYT14/14L/16"/>
</dbReference>
<dbReference type="AlphaFoldDB" id="A0A3B3Q3U2"/>
<feature type="domain" description="C2" evidence="2">
    <location>
        <begin position="1"/>
        <end position="112"/>
    </location>
</feature>
<sequence length="117" mass="13538">FCIITHHAKAAVNDTYGKLTLLDTVGQELCRCKTSLRRGQPHPVYKETFVFQVALFQLSDVTLLVSIYSRRSIKRKELLGWVSLGHNASGREEWLHWQDMRQSQGQQVCRWHGLQEA</sequence>
<dbReference type="PROSITE" id="PS50004">
    <property type="entry name" value="C2"/>
    <property type="match status" value="1"/>
</dbReference>
<name>A0A3B3Q3U2_9TELE</name>
<reference evidence="3" key="2">
    <citation type="submission" date="2025-09" db="UniProtKB">
        <authorList>
            <consortium name="Ensembl"/>
        </authorList>
    </citation>
    <scope>IDENTIFICATION</scope>
</reference>
<dbReference type="InterPro" id="IPR035892">
    <property type="entry name" value="C2_domain_sf"/>
</dbReference>
<comment type="similarity">
    <text evidence="1">Belongs to the synaptotagmin family.</text>
</comment>
<evidence type="ECO:0000259" key="2">
    <source>
        <dbReference type="PROSITE" id="PS50004"/>
    </source>
</evidence>
<keyword evidence="4" id="KW-1185">Reference proteome</keyword>